<dbReference type="RefSeq" id="WP_108108984.1">
    <property type="nucleotide sequence ID" value="NZ_QASN01000021.1"/>
</dbReference>
<gene>
    <name evidence="2" type="ORF">DBO85_17940</name>
</gene>
<sequence length="125" mass="13327">MSSRTWPALLALACVPALATTPPRPGETQRFPPFTLDGPGEHVLFSSMLVTTGPFFFSAATSESSSDGGAQKQQIREDAAAFIASDGAYRTATLEAQLRRRRAGSMATLHHDLDLASELLVGGHR</sequence>
<evidence type="ECO:0000313" key="2">
    <source>
        <dbReference type="EMBL" id="PTU73125.1"/>
    </source>
</evidence>
<proteinExistence type="predicted"/>
<dbReference type="AlphaFoldDB" id="A0A2T5P607"/>
<protein>
    <recommendedName>
        <fullName evidence="4">DUF2388 domain-containing protein</fullName>
    </recommendedName>
</protein>
<dbReference type="OrthoDB" id="6899961at2"/>
<keyword evidence="1" id="KW-0732">Signal</keyword>
<dbReference type="InterPro" id="IPR012661">
    <property type="entry name" value="CHP02448"/>
</dbReference>
<dbReference type="EMBL" id="QASN01000021">
    <property type="protein sequence ID" value="PTU73125.1"/>
    <property type="molecule type" value="Genomic_DNA"/>
</dbReference>
<feature type="signal peptide" evidence="1">
    <location>
        <begin position="1"/>
        <end position="19"/>
    </location>
</feature>
<reference evidence="2 3" key="1">
    <citation type="submission" date="2018-04" db="EMBL/GenBank/DDBJ databases">
        <title>Pseudomonas sp. nov., isolated from mangrove soil.</title>
        <authorList>
            <person name="Chen C."/>
        </authorList>
    </citation>
    <scope>NUCLEOTIDE SEQUENCE [LARGE SCALE GENOMIC DNA]</scope>
    <source>
        <strain evidence="2 3">TC-11</strain>
    </source>
</reference>
<keyword evidence="3" id="KW-1185">Reference proteome</keyword>
<accession>A0A2T5P607</accession>
<organism evidence="2 3">
    <name type="scientific">Pseudomonas mangrovi</name>
    <dbReference type="NCBI Taxonomy" id="2161748"/>
    <lineage>
        <taxon>Bacteria</taxon>
        <taxon>Pseudomonadati</taxon>
        <taxon>Pseudomonadota</taxon>
        <taxon>Gammaproteobacteria</taxon>
        <taxon>Pseudomonadales</taxon>
        <taxon>Pseudomonadaceae</taxon>
        <taxon>Pseudomonas</taxon>
    </lineage>
</organism>
<feature type="chain" id="PRO_5015618412" description="DUF2388 domain-containing protein" evidence="1">
    <location>
        <begin position="20"/>
        <end position="125"/>
    </location>
</feature>
<evidence type="ECO:0000313" key="3">
    <source>
        <dbReference type="Proteomes" id="UP000244064"/>
    </source>
</evidence>
<dbReference type="Pfam" id="PF09498">
    <property type="entry name" value="DUF2388"/>
    <property type="match status" value="1"/>
</dbReference>
<name>A0A2T5P607_9PSED</name>
<comment type="caution">
    <text evidence="2">The sequence shown here is derived from an EMBL/GenBank/DDBJ whole genome shotgun (WGS) entry which is preliminary data.</text>
</comment>
<evidence type="ECO:0008006" key="4">
    <source>
        <dbReference type="Google" id="ProtNLM"/>
    </source>
</evidence>
<dbReference type="Proteomes" id="UP000244064">
    <property type="component" value="Unassembled WGS sequence"/>
</dbReference>
<evidence type="ECO:0000256" key="1">
    <source>
        <dbReference type="SAM" id="SignalP"/>
    </source>
</evidence>